<dbReference type="EMBL" id="BAAANK010000012">
    <property type="protein sequence ID" value="GAA1846176.1"/>
    <property type="molecule type" value="Genomic_DNA"/>
</dbReference>
<protein>
    <submittedName>
        <fullName evidence="1">Uncharacterized protein</fullName>
    </submittedName>
</protein>
<comment type="caution">
    <text evidence="1">The sequence shown here is derived from an EMBL/GenBank/DDBJ whole genome shotgun (WGS) entry which is preliminary data.</text>
</comment>
<accession>A0ABN2N0S2</accession>
<dbReference type="Proteomes" id="UP001501746">
    <property type="component" value="Unassembled WGS sequence"/>
</dbReference>
<keyword evidence="2" id="KW-1185">Reference proteome</keyword>
<name>A0ABN2N0S2_9MICO</name>
<gene>
    <name evidence="1" type="ORF">GCM10009750_35680</name>
</gene>
<evidence type="ECO:0000313" key="1">
    <source>
        <dbReference type="EMBL" id="GAA1846176.1"/>
    </source>
</evidence>
<dbReference type="RefSeq" id="WP_157428481.1">
    <property type="nucleotide sequence ID" value="NZ_BAAANK010000012.1"/>
</dbReference>
<evidence type="ECO:0000313" key="2">
    <source>
        <dbReference type="Proteomes" id="UP001501746"/>
    </source>
</evidence>
<reference evidence="1 2" key="1">
    <citation type="journal article" date="2019" name="Int. J. Syst. Evol. Microbiol.">
        <title>The Global Catalogue of Microorganisms (GCM) 10K type strain sequencing project: providing services to taxonomists for standard genome sequencing and annotation.</title>
        <authorList>
            <consortium name="The Broad Institute Genomics Platform"/>
            <consortium name="The Broad Institute Genome Sequencing Center for Infectious Disease"/>
            <person name="Wu L."/>
            <person name="Ma J."/>
        </authorList>
    </citation>
    <scope>NUCLEOTIDE SEQUENCE [LARGE SCALE GENOMIC DNA]</scope>
    <source>
        <strain evidence="1 2">JCM 14323</strain>
    </source>
</reference>
<sequence length="248" mass="27477">MSIVVDSPVQAALPEIAPTRHVQPPTGEREPLKVSVYERMSKSNAQLMPIFPYDEAGAMVPCGAMLYGGADRSHGHFFHWNTVSELLVAWGSSDAMIATGSLMATQPFHGVNSFLRDEKKEGAFALVTITQRQSGEAGQREALTAKCESCKKDILKFEYDSAPFGAPDFNPTAFGDADDVFRQFSTQWGGTEFVKQRNSDEVRVCQHCGHENYLFDLKPWGWDRLVNQTKVSNAAFHALTNSAKEVLR</sequence>
<organism evidence="1 2">
    <name type="scientific">Agromyces salentinus</name>
    <dbReference type="NCBI Taxonomy" id="269421"/>
    <lineage>
        <taxon>Bacteria</taxon>
        <taxon>Bacillati</taxon>
        <taxon>Actinomycetota</taxon>
        <taxon>Actinomycetes</taxon>
        <taxon>Micrococcales</taxon>
        <taxon>Microbacteriaceae</taxon>
        <taxon>Agromyces</taxon>
    </lineage>
</organism>
<proteinExistence type="predicted"/>